<dbReference type="ExpressionAtlas" id="M8AWN2">
    <property type="expression patterns" value="baseline"/>
</dbReference>
<accession>M8AWN2</accession>
<proteinExistence type="predicted"/>
<protein>
    <submittedName>
        <fullName evidence="1">Uncharacterized protein</fullName>
    </submittedName>
</protein>
<dbReference type="EnsemblPlants" id="EMT05824">
    <property type="protein sequence ID" value="EMT05824"/>
    <property type="gene ID" value="F775_06805"/>
</dbReference>
<sequence length="103" mass="11466">MEYASLVELEQMLIDICWEHFDQGKDLYAEKDVSVKIFDAIKHRRRTRNLTVIVSDLGEDIVKGTYPIMGKEAMPVSYLPAAGLHGQVIGKNPCMPIANSSSA</sequence>
<organism evidence="1">
    <name type="scientific">Aegilops tauschii</name>
    <name type="common">Tausch's goatgrass</name>
    <name type="synonym">Aegilops squarrosa</name>
    <dbReference type="NCBI Taxonomy" id="37682"/>
    <lineage>
        <taxon>Eukaryota</taxon>
        <taxon>Viridiplantae</taxon>
        <taxon>Streptophyta</taxon>
        <taxon>Embryophyta</taxon>
        <taxon>Tracheophyta</taxon>
        <taxon>Spermatophyta</taxon>
        <taxon>Magnoliopsida</taxon>
        <taxon>Liliopsida</taxon>
        <taxon>Poales</taxon>
        <taxon>Poaceae</taxon>
        <taxon>BOP clade</taxon>
        <taxon>Pooideae</taxon>
        <taxon>Triticodae</taxon>
        <taxon>Triticeae</taxon>
        <taxon>Triticinae</taxon>
        <taxon>Aegilops</taxon>
    </lineage>
</organism>
<reference evidence="1" key="1">
    <citation type="submission" date="2015-06" db="UniProtKB">
        <authorList>
            <consortium name="EnsemblPlants"/>
        </authorList>
    </citation>
    <scope>IDENTIFICATION</scope>
</reference>
<name>M8AWN2_AEGTA</name>
<dbReference type="AlphaFoldDB" id="M8AWN2"/>
<evidence type="ECO:0000313" key="1">
    <source>
        <dbReference type="EnsemblPlants" id="EMT05824"/>
    </source>
</evidence>